<dbReference type="PANTHER" id="PTHR35184:SF1">
    <property type="entry name" value="INTEGRAL MEMBRANE PROTEIN"/>
    <property type="match status" value="1"/>
</dbReference>
<dbReference type="OrthoDB" id="3357002at2759"/>
<dbReference type="Proteomes" id="UP000078237">
    <property type="component" value="Unassembled WGS sequence"/>
</dbReference>
<dbReference type="STRING" id="100816.A0A150ASH6"/>
<keyword evidence="4" id="KW-1185">Reference proteome</keyword>
<evidence type="ECO:0000256" key="1">
    <source>
        <dbReference type="SAM" id="MobiDB-lite"/>
    </source>
</evidence>
<feature type="transmembrane region" description="Helical" evidence="2">
    <location>
        <begin position="147"/>
        <end position="166"/>
    </location>
</feature>
<feature type="transmembrane region" description="Helical" evidence="2">
    <location>
        <begin position="106"/>
        <end position="126"/>
    </location>
</feature>
<accession>A0A150ASH6</accession>
<keyword evidence="2" id="KW-0472">Membrane</keyword>
<dbReference type="PANTHER" id="PTHR35184">
    <property type="entry name" value="YALI0C10208P"/>
    <property type="match status" value="1"/>
</dbReference>
<reference evidence="3 4" key="1">
    <citation type="journal article" date="2016" name="Genome Announc.">
        <title>Genome Sequence of Madurella mycetomatis mm55, Isolated from a Human Mycetoma Case in Sudan.</title>
        <authorList>
            <person name="Smit S."/>
            <person name="Derks M.F."/>
            <person name="Bervoets S."/>
            <person name="Fahal A."/>
            <person name="van Leeuwen W."/>
            <person name="van Belkum A."/>
            <person name="van de Sande W.W."/>
        </authorList>
    </citation>
    <scope>NUCLEOTIDE SEQUENCE [LARGE SCALE GENOMIC DNA]</scope>
    <source>
        <strain evidence="4">mm55</strain>
    </source>
</reference>
<sequence length="315" mass="34067">MALTTTGPSQPPRTPGPPHPLTTPQVGGVPSPLPDIPVSVALLALFLAGAAANMAVFQRNRRRRYKFLFSALLFGFYMARSVRRIVRACYPLFGWRGLVTALFRTSFVSAGVVLVMFITVTVYGFFFGGRAGDGHAKSADRTVQLVCGAYLAVYAFLSVPVVALALAVPRRTRIDKFGEGHFRTKVLLLTAAVAAALLAARALFRAVTAFVRRPVADAAWLHGRACYYCFNFGVELGFHVQDGSSAPGHYSCTDFGPEAVVVAAAASVEELEKMKQAYLCGGRRRGEADWAAGSPSCSRRELYGDDEDEQKQGYV</sequence>
<keyword evidence="2" id="KW-0812">Transmembrane</keyword>
<evidence type="ECO:0000313" key="3">
    <source>
        <dbReference type="EMBL" id="KXX83391.1"/>
    </source>
</evidence>
<evidence type="ECO:0000313" key="4">
    <source>
        <dbReference type="Proteomes" id="UP000078237"/>
    </source>
</evidence>
<proteinExistence type="predicted"/>
<name>A0A150ASH6_9PEZI</name>
<dbReference type="AlphaFoldDB" id="A0A150ASH6"/>
<organism evidence="3 4">
    <name type="scientific">Madurella mycetomatis</name>
    <dbReference type="NCBI Taxonomy" id="100816"/>
    <lineage>
        <taxon>Eukaryota</taxon>
        <taxon>Fungi</taxon>
        <taxon>Dikarya</taxon>
        <taxon>Ascomycota</taxon>
        <taxon>Pezizomycotina</taxon>
        <taxon>Sordariomycetes</taxon>
        <taxon>Sordariomycetidae</taxon>
        <taxon>Sordariales</taxon>
        <taxon>Sordariales incertae sedis</taxon>
        <taxon>Madurella</taxon>
    </lineage>
</organism>
<feature type="transmembrane region" description="Helical" evidence="2">
    <location>
        <begin position="186"/>
        <end position="204"/>
    </location>
</feature>
<feature type="transmembrane region" description="Helical" evidence="2">
    <location>
        <begin position="36"/>
        <end position="55"/>
    </location>
</feature>
<feature type="region of interest" description="Disordered" evidence="1">
    <location>
        <begin position="286"/>
        <end position="315"/>
    </location>
</feature>
<feature type="region of interest" description="Disordered" evidence="1">
    <location>
        <begin position="1"/>
        <end position="26"/>
    </location>
</feature>
<gene>
    <name evidence="3" type="ORF">MMYC01_200160</name>
</gene>
<keyword evidence="2" id="KW-1133">Transmembrane helix</keyword>
<protein>
    <submittedName>
        <fullName evidence="3">Uncharacterized protein</fullName>
    </submittedName>
</protein>
<feature type="compositionally biased region" description="Pro residues" evidence="1">
    <location>
        <begin position="9"/>
        <end position="21"/>
    </location>
</feature>
<dbReference type="VEuPathDB" id="FungiDB:MMYC01_200160"/>
<comment type="caution">
    <text evidence="3">The sequence shown here is derived from an EMBL/GenBank/DDBJ whole genome shotgun (WGS) entry which is preliminary data.</text>
</comment>
<evidence type="ECO:0000256" key="2">
    <source>
        <dbReference type="SAM" id="Phobius"/>
    </source>
</evidence>
<dbReference type="EMBL" id="LCTW02000001">
    <property type="protein sequence ID" value="KXX83391.1"/>
    <property type="molecule type" value="Genomic_DNA"/>
</dbReference>